<feature type="transmembrane region" description="Helical" evidence="6">
    <location>
        <begin position="85"/>
        <end position="103"/>
    </location>
</feature>
<evidence type="ECO:0000259" key="7">
    <source>
        <dbReference type="Pfam" id="PF01284"/>
    </source>
</evidence>
<feature type="transmembrane region" description="Helical" evidence="6">
    <location>
        <begin position="53"/>
        <end position="73"/>
    </location>
</feature>
<dbReference type="Proteomes" id="UP000016924">
    <property type="component" value="Unassembled WGS sequence"/>
</dbReference>
<keyword evidence="2 6" id="KW-0812">Transmembrane</keyword>
<dbReference type="Pfam" id="PF01284">
    <property type="entry name" value="MARVEL"/>
    <property type="match status" value="1"/>
</dbReference>
<dbReference type="GeneID" id="19901244"/>
<organism evidence="8 9">
    <name type="scientific">Coniosporium apollinis (strain CBS 100218)</name>
    <name type="common">Rock-inhabiting black yeast</name>
    <dbReference type="NCBI Taxonomy" id="1168221"/>
    <lineage>
        <taxon>Eukaryota</taxon>
        <taxon>Fungi</taxon>
        <taxon>Dikarya</taxon>
        <taxon>Ascomycota</taxon>
        <taxon>Pezizomycotina</taxon>
        <taxon>Dothideomycetes</taxon>
        <taxon>Dothideomycetes incertae sedis</taxon>
        <taxon>Coniosporium</taxon>
    </lineage>
</organism>
<dbReference type="PANTHER" id="PTHR42083:SF1">
    <property type="entry name" value="MARVEL DOMAIN-CONTAINING PROTEIN"/>
    <property type="match status" value="1"/>
</dbReference>
<evidence type="ECO:0000256" key="2">
    <source>
        <dbReference type="ARBA" id="ARBA00022692"/>
    </source>
</evidence>
<evidence type="ECO:0000256" key="5">
    <source>
        <dbReference type="SAM" id="MobiDB-lite"/>
    </source>
</evidence>
<dbReference type="PANTHER" id="PTHR42083">
    <property type="entry name" value="MARVEL DOMAIN-CONTAINING PROTEIN"/>
    <property type="match status" value="1"/>
</dbReference>
<evidence type="ECO:0000256" key="3">
    <source>
        <dbReference type="ARBA" id="ARBA00022989"/>
    </source>
</evidence>
<feature type="transmembrane region" description="Helical" evidence="6">
    <location>
        <begin position="123"/>
        <end position="147"/>
    </location>
</feature>
<evidence type="ECO:0000313" key="8">
    <source>
        <dbReference type="EMBL" id="EON64700.1"/>
    </source>
</evidence>
<evidence type="ECO:0000313" key="9">
    <source>
        <dbReference type="Proteomes" id="UP000016924"/>
    </source>
</evidence>
<dbReference type="GO" id="GO:0016020">
    <property type="term" value="C:membrane"/>
    <property type="evidence" value="ECO:0007669"/>
    <property type="project" value="UniProtKB-SubCell"/>
</dbReference>
<evidence type="ECO:0000256" key="6">
    <source>
        <dbReference type="SAM" id="Phobius"/>
    </source>
</evidence>
<dbReference type="EMBL" id="JH767569">
    <property type="protein sequence ID" value="EON64700.1"/>
    <property type="molecule type" value="Genomic_DNA"/>
</dbReference>
<comment type="subcellular location">
    <subcellularLocation>
        <location evidence="1">Membrane</location>
        <topology evidence="1">Multi-pass membrane protein</topology>
    </subcellularLocation>
</comment>
<dbReference type="OMA" id="WIYAEFV"/>
<dbReference type="RefSeq" id="XP_007780017.1">
    <property type="nucleotide sequence ID" value="XM_007781827.1"/>
</dbReference>
<dbReference type="AlphaFoldDB" id="R7YS18"/>
<keyword evidence="4 6" id="KW-0472">Membrane</keyword>
<evidence type="ECO:0000256" key="4">
    <source>
        <dbReference type="ARBA" id="ARBA00023136"/>
    </source>
</evidence>
<feature type="domain" description="MARVEL" evidence="7">
    <location>
        <begin position="17"/>
        <end position="139"/>
    </location>
</feature>
<name>R7YS18_CONA1</name>
<gene>
    <name evidence="8" type="ORF">W97_03933</name>
</gene>
<dbReference type="OrthoDB" id="5363290at2759"/>
<sequence>MIDGYWHDGGFGGRIVRTTIRTLQFAFAIIVLGLYGADLGNATKDGVRANTNWVYAVVVGCLSALTCIVHCFVTVKRVLWAAWDWVLLVLWAAAFGVFASMYVEDRNTRDAADTTSVQRMKIAVWITMVNLVLWFASVVHAVVWCIGARRLTRRTNKPEPSRVEQGQAQVEEVEMATHIGSRVGSEAPSSDTLLATGVREK</sequence>
<evidence type="ECO:0000256" key="1">
    <source>
        <dbReference type="ARBA" id="ARBA00004141"/>
    </source>
</evidence>
<feature type="region of interest" description="Disordered" evidence="5">
    <location>
        <begin position="179"/>
        <end position="201"/>
    </location>
</feature>
<dbReference type="eggNOG" id="ENOG502SRN7">
    <property type="taxonomic scope" value="Eukaryota"/>
</dbReference>
<keyword evidence="9" id="KW-1185">Reference proteome</keyword>
<dbReference type="InterPro" id="IPR008253">
    <property type="entry name" value="Marvel"/>
</dbReference>
<dbReference type="HOGENOM" id="CLU_096567_1_0_1"/>
<feature type="transmembrane region" description="Helical" evidence="6">
    <location>
        <begin position="20"/>
        <end position="37"/>
    </location>
</feature>
<reference evidence="9" key="1">
    <citation type="submission" date="2012-06" db="EMBL/GenBank/DDBJ databases">
        <title>The genome sequence of Coniosporium apollinis CBS 100218.</title>
        <authorList>
            <consortium name="The Broad Institute Genome Sequencing Platform"/>
            <person name="Cuomo C."/>
            <person name="Gorbushina A."/>
            <person name="Noack S."/>
            <person name="Walker B."/>
            <person name="Young S.K."/>
            <person name="Zeng Q."/>
            <person name="Gargeya S."/>
            <person name="Fitzgerald M."/>
            <person name="Haas B."/>
            <person name="Abouelleil A."/>
            <person name="Alvarado L."/>
            <person name="Arachchi H.M."/>
            <person name="Berlin A.M."/>
            <person name="Chapman S.B."/>
            <person name="Goldberg J."/>
            <person name="Griggs A."/>
            <person name="Gujja S."/>
            <person name="Hansen M."/>
            <person name="Howarth C."/>
            <person name="Imamovic A."/>
            <person name="Larimer J."/>
            <person name="McCowan C."/>
            <person name="Montmayeur A."/>
            <person name="Murphy C."/>
            <person name="Neiman D."/>
            <person name="Pearson M."/>
            <person name="Priest M."/>
            <person name="Roberts A."/>
            <person name="Saif S."/>
            <person name="Shea T."/>
            <person name="Sisk P."/>
            <person name="Sykes S."/>
            <person name="Wortman J."/>
            <person name="Nusbaum C."/>
            <person name="Birren B."/>
        </authorList>
    </citation>
    <scope>NUCLEOTIDE SEQUENCE [LARGE SCALE GENOMIC DNA]</scope>
    <source>
        <strain evidence="9">CBS 100218</strain>
    </source>
</reference>
<proteinExistence type="predicted"/>
<protein>
    <recommendedName>
        <fullName evidence="7">MARVEL domain-containing protein</fullName>
    </recommendedName>
</protein>
<keyword evidence="3 6" id="KW-1133">Transmembrane helix</keyword>
<accession>R7YS18</accession>